<sequence length="41" mass="4635">MGDQRQIRDECAARVVRDQDERGRAIGRQQRPQGLAVVGDQ</sequence>
<comment type="caution">
    <text evidence="2">The sequence shown here is derived from an EMBL/GenBank/DDBJ whole genome shotgun (WGS) entry which is preliminary data.</text>
</comment>
<gene>
    <name evidence="2" type="ORF">M878_09610</name>
</gene>
<organism evidence="2 3">
    <name type="scientific">Streptomyces roseochromogenus subsp. oscitans DS 12.976</name>
    <dbReference type="NCBI Taxonomy" id="1352936"/>
    <lineage>
        <taxon>Bacteria</taxon>
        <taxon>Bacillati</taxon>
        <taxon>Actinomycetota</taxon>
        <taxon>Actinomycetes</taxon>
        <taxon>Kitasatosporales</taxon>
        <taxon>Streptomycetaceae</taxon>
        <taxon>Streptomyces</taxon>
    </lineage>
</organism>
<dbReference type="HOGENOM" id="CLU_3277488_0_0_11"/>
<dbReference type="AlphaFoldDB" id="V6KR72"/>
<accession>V6KR72</accession>
<evidence type="ECO:0000313" key="3">
    <source>
        <dbReference type="Proteomes" id="UP000017984"/>
    </source>
</evidence>
<keyword evidence="3" id="KW-1185">Reference proteome</keyword>
<evidence type="ECO:0000313" key="2">
    <source>
        <dbReference type="EMBL" id="EST34597.1"/>
    </source>
</evidence>
<proteinExistence type="predicted"/>
<feature type="region of interest" description="Disordered" evidence="1">
    <location>
        <begin position="22"/>
        <end position="41"/>
    </location>
</feature>
<evidence type="ECO:0000256" key="1">
    <source>
        <dbReference type="SAM" id="MobiDB-lite"/>
    </source>
</evidence>
<name>V6KR72_STRRC</name>
<dbReference type="Proteomes" id="UP000017984">
    <property type="component" value="Chromosome"/>
</dbReference>
<dbReference type="EMBL" id="AWQX01000076">
    <property type="protein sequence ID" value="EST34597.1"/>
    <property type="molecule type" value="Genomic_DNA"/>
</dbReference>
<reference evidence="2 3" key="1">
    <citation type="journal article" date="2014" name="Genome Announc.">
        <title>Draft Genome Sequence of Streptomyces roseochromogenes subsp. oscitans DS 12.976, Producer of the Aminocoumarin Antibiotic Clorobiocin.</title>
        <authorList>
            <person name="Ruckert C."/>
            <person name="Kalinowski J."/>
            <person name="Heide L."/>
            <person name="Apel A.K."/>
        </authorList>
    </citation>
    <scope>NUCLEOTIDE SEQUENCE [LARGE SCALE GENOMIC DNA]</scope>
    <source>
        <strain evidence="2 3">DS 12.976</strain>
    </source>
</reference>
<protein>
    <submittedName>
        <fullName evidence="2">Uncharacterized protein</fullName>
    </submittedName>
</protein>